<dbReference type="EMBL" id="AVOT02001152">
    <property type="protein sequence ID" value="MBW0465879.1"/>
    <property type="molecule type" value="Genomic_DNA"/>
</dbReference>
<accession>A0A9Q3GG14</accession>
<gene>
    <name evidence="1" type="ORF">O181_005594</name>
</gene>
<evidence type="ECO:0000313" key="1">
    <source>
        <dbReference type="EMBL" id="MBW0465879.1"/>
    </source>
</evidence>
<proteinExistence type="predicted"/>
<organism evidence="1 2">
    <name type="scientific">Austropuccinia psidii MF-1</name>
    <dbReference type="NCBI Taxonomy" id="1389203"/>
    <lineage>
        <taxon>Eukaryota</taxon>
        <taxon>Fungi</taxon>
        <taxon>Dikarya</taxon>
        <taxon>Basidiomycota</taxon>
        <taxon>Pucciniomycotina</taxon>
        <taxon>Pucciniomycetes</taxon>
        <taxon>Pucciniales</taxon>
        <taxon>Sphaerophragmiaceae</taxon>
        <taxon>Austropuccinia</taxon>
    </lineage>
</organism>
<evidence type="ECO:0000313" key="2">
    <source>
        <dbReference type="Proteomes" id="UP000765509"/>
    </source>
</evidence>
<keyword evidence="2" id="KW-1185">Reference proteome</keyword>
<sequence length="122" mass="13436">MPPMLPPHVSPQPPLGFCTPASYSPYVPMAPSRYAFNAALNPPYAFCHPPTPLCRLPSLCSCSALLLCLRHRLLSLRLCSALPQCLRHRSCCALPTCLQHCPHTSLILNATYHPYSLAEPSR</sequence>
<name>A0A9Q3GG14_9BASI</name>
<dbReference type="Proteomes" id="UP000765509">
    <property type="component" value="Unassembled WGS sequence"/>
</dbReference>
<comment type="caution">
    <text evidence="1">The sequence shown here is derived from an EMBL/GenBank/DDBJ whole genome shotgun (WGS) entry which is preliminary data.</text>
</comment>
<reference evidence="1" key="1">
    <citation type="submission" date="2021-03" db="EMBL/GenBank/DDBJ databases">
        <title>Draft genome sequence of rust myrtle Austropuccinia psidii MF-1, a brazilian biotype.</title>
        <authorList>
            <person name="Quecine M.C."/>
            <person name="Pachon D.M.R."/>
            <person name="Bonatelli M.L."/>
            <person name="Correr F.H."/>
            <person name="Franceschini L.M."/>
            <person name="Leite T.F."/>
            <person name="Margarido G.R.A."/>
            <person name="Almeida C.A."/>
            <person name="Ferrarezi J.A."/>
            <person name="Labate C.A."/>
        </authorList>
    </citation>
    <scope>NUCLEOTIDE SEQUENCE</scope>
    <source>
        <strain evidence="1">MF-1</strain>
    </source>
</reference>
<dbReference type="AlphaFoldDB" id="A0A9Q3GG14"/>
<protein>
    <submittedName>
        <fullName evidence="1">Uncharacterized protein</fullName>
    </submittedName>
</protein>